<comment type="caution">
    <text evidence="6">The sequence shown here is derived from an EMBL/GenBank/DDBJ whole genome shotgun (WGS) entry which is preliminary data.</text>
</comment>
<proteinExistence type="predicted"/>
<dbReference type="GO" id="GO:0042073">
    <property type="term" value="P:intraciliary transport"/>
    <property type="evidence" value="ECO:0007669"/>
    <property type="project" value="TreeGrafter"/>
</dbReference>
<comment type="subcellular location">
    <subcellularLocation>
        <location evidence="1">Cell projection</location>
        <location evidence="1">Cilium</location>
    </subcellularLocation>
</comment>
<protein>
    <submittedName>
        <fullName evidence="6">Uncharacterized protein</fullName>
    </submittedName>
</protein>
<dbReference type="OrthoDB" id="2186662at2759"/>
<dbReference type="Gene3D" id="1.25.40.470">
    <property type="match status" value="1"/>
</dbReference>
<keyword evidence="3" id="KW-0677">Repeat</keyword>
<evidence type="ECO:0000313" key="7">
    <source>
        <dbReference type="Proteomes" id="UP000187209"/>
    </source>
</evidence>
<keyword evidence="5" id="KW-0966">Cell projection</keyword>
<sequence length="396" mass="45440">MLVGKRLLAIKRYDTAADMYSGIGHYEEAARCFIIAEDFDKARDIVKSIQHTEIANKLRVLVENEQTKLLQQRGNIKGMSKVDKNKAINMIVEEGNWIKALDMAKKAGTLSEILLKYTMKLTEEGNFEQAVKMFSLYGSPTEPSFMSIYKTLCVEVLAECKDLEIYDARIMMKNLIEGIYEKKSKIYKEFERYYTILQLLFLKSLCKGKRLTTLYAKISISLLRYTNEHFMKLVSHVNKKVGLIWLLFFLNRYLDLADAIEDPEGGVAALGDTADFEGTDIPVYDIPLPENNFTSENEREKLKDWVLQVSQDRKVEQNFSFCGCENCGSQMYVASLKCFNCNNGYEPCLITGYPVFRKTQVTCSNCYKLANKEDWNQFLAANSACPWCSSIQSQEY</sequence>
<dbReference type="AlphaFoldDB" id="A0A1R2CYA4"/>
<evidence type="ECO:0000256" key="1">
    <source>
        <dbReference type="ARBA" id="ARBA00004138"/>
    </source>
</evidence>
<name>A0A1R2CYA4_9CILI</name>
<evidence type="ECO:0000313" key="6">
    <source>
        <dbReference type="EMBL" id="OMJ93989.1"/>
    </source>
</evidence>
<organism evidence="6 7">
    <name type="scientific">Stentor coeruleus</name>
    <dbReference type="NCBI Taxonomy" id="5963"/>
    <lineage>
        <taxon>Eukaryota</taxon>
        <taxon>Sar</taxon>
        <taxon>Alveolata</taxon>
        <taxon>Ciliophora</taxon>
        <taxon>Postciliodesmatophora</taxon>
        <taxon>Heterotrichea</taxon>
        <taxon>Heterotrichida</taxon>
        <taxon>Stentoridae</taxon>
        <taxon>Stentor</taxon>
    </lineage>
</organism>
<evidence type="ECO:0000256" key="2">
    <source>
        <dbReference type="ARBA" id="ARBA00022574"/>
    </source>
</evidence>
<evidence type="ECO:0000256" key="5">
    <source>
        <dbReference type="ARBA" id="ARBA00023273"/>
    </source>
</evidence>
<reference evidence="6 7" key="1">
    <citation type="submission" date="2016-11" db="EMBL/GenBank/DDBJ databases">
        <title>The macronuclear genome of Stentor coeruleus: a giant cell with tiny introns.</title>
        <authorList>
            <person name="Slabodnick M."/>
            <person name="Ruby J.G."/>
            <person name="Reiff S.B."/>
            <person name="Swart E.C."/>
            <person name="Gosai S."/>
            <person name="Prabakaran S."/>
            <person name="Witkowska E."/>
            <person name="Larue G.E."/>
            <person name="Fisher S."/>
            <person name="Freeman R.M."/>
            <person name="Gunawardena J."/>
            <person name="Chu W."/>
            <person name="Stover N.A."/>
            <person name="Gregory B.D."/>
            <person name="Nowacki M."/>
            <person name="Derisi J."/>
            <person name="Roy S.W."/>
            <person name="Marshall W.F."/>
            <person name="Sood P."/>
        </authorList>
    </citation>
    <scope>NUCLEOTIDE SEQUENCE [LARGE SCALE GENOMIC DNA]</scope>
    <source>
        <strain evidence="6">WM001</strain>
    </source>
</reference>
<evidence type="ECO:0000256" key="4">
    <source>
        <dbReference type="ARBA" id="ARBA00023069"/>
    </source>
</evidence>
<dbReference type="Proteomes" id="UP000187209">
    <property type="component" value="Unassembled WGS sequence"/>
</dbReference>
<keyword evidence="7" id="KW-1185">Reference proteome</keyword>
<accession>A0A1R2CYA4</accession>
<dbReference type="GO" id="GO:0005930">
    <property type="term" value="C:axoneme"/>
    <property type="evidence" value="ECO:0007669"/>
    <property type="project" value="TreeGrafter"/>
</dbReference>
<dbReference type="PANTHER" id="PTHR15722">
    <property type="entry name" value="IFT140/172-RELATED"/>
    <property type="match status" value="1"/>
</dbReference>
<dbReference type="EMBL" id="MPUH01000033">
    <property type="protein sequence ID" value="OMJ93989.1"/>
    <property type="molecule type" value="Genomic_DNA"/>
</dbReference>
<keyword evidence="4" id="KW-0969">Cilium</keyword>
<gene>
    <name evidence="6" type="ORF">SteCoe_2903</name>
</gene>
<dbReference type="GO" id="GO:0036064">
    <property type="term" value="C:ciliary basal body"/>
    <property type="evidence" value="ECO:0007669"/>
    <property type="project" value="TreeGrafter"/>
</dbReference>
<evidence type="ECO:0000256" key="3">
    <source>
        <dbReference type="ARBA" id="ARBA00022737"/>
    </source>
</evidence>
<keyword evidence="2" id="KW-0853">WD repeat</keyword>